<dbReference type="EMBL" id="JAVRJZ010002158">
    <property type="protein sequence ID" value="KAK2701724.1"/>
    <property type="molecule type" value="Genomic_DNA"/>
</dbReference>
<reference evidence="1" key="1">
    <citation type="submission" date="2023-07" db="EMBL/GenBank/DDBJ databases">
        <title>Chromosome-level genome assembly of Artemia franciscana.</title>
        <authorList>
            <person name="Jo E."/>
        </authorList>
    </citation>
    <scope>NUCLEOTIDE SEQUENCE</scope>
    <source>
        <tissue evidence="1">Whole body</tissue>
    </source>
</reference>
<sequence length="296" mass="34483">MFTLRPLLLHLSTPRDQKPVAVRENFQPDCKTPANCWYFSRPLLFQTILVCRVVSLQIFIGQVNPILEKGKKKLVCAVVITPLPSHVLVSSSLNLFKQNILKKMFRPSSPVWVPVRPRQRACSLSTYNVLKDAEKRAVYTSFDHTPTVFNTGEVVFNQDAFHVLCIPVYSIMLAVNMTKIDLFILADEDAELDILETIPFNIVNIAVFMIEADRKSEEENREIHKFLDSKKYTFYDRFSDGIYRRTDIFIKQKYLKTNYDWRKLLRLTLKDTYKILTGSIDDEISDNEIELLEMLF</sequence>
<dbReference type="GO" id="GO:0005794">
    <property type="term" value="C:Golgi apparatus"/>
    <property type="evidence" value="ECO:0007669"/>
    <property type="project" value="TreeGrafter"/>
</dbReference>
<dbReference type="GO" id="GO:0016197">
    <property type="term" value="P:endosomal transport"/>
    <property type="evidence" value="ECO:0007669"/>
    <property type="project" value="TreeGrafter"/>
</dbReference>
<organism evidence="1 2">
    <name type="scientific">Artemia franciscana</name>
    <name type="common">Brine shrimp</name>
    <name type="synonym">Artemia sanfranciscana</name>
    <dbReference type="NCBI Taxonomy" id="6661"/>
    <lineage>
        <taxon>Eukaryota</taxon>
        <taxon>Metazoa</taxon>
        <taxon>Ecdysozoa</taxon>
        <taxon>Arthropoda</taxon>
        <taxon>Crustacea</taxon>
        <taxon>Branchiopoda</taxon>
        <taxon>Anostraca</taxon>
        <taxon>Artemiidae</taxon>
        <taxon>Artemia</taxon>
    </lineage>
</organism>
<evidence type="ECO:0000313" key="2">
    <source>
        <dbReference type="Proteomes" id="UP001187531"/>
    </source>
</evidence>
<evidence type="ECO:0000313" key="1">
    <source>
        <dbReference type="EMBL" id="KAK2701724.1"/>
    </source>
</evidence>
<protein>
    <submittedName>
        <fullName evidence="1">Uncharacterized protein</fullName>
    </submittedName>
</protein>
<dbReference type="GO" id="GO:0031902">
    <property type="term" value="C:late endosome membrane"/>
    <property type="evidence" value="ECO:0007669"/>
    <property type="project" value="TreeGrafter"/>
</dbReference>
<dbReference type="InterPro" id="IPR053202">
    <property type="entry name" value="EGF_Rcpt_Signaling_Reg"/>
</dbReference>
<dbReference type="Proteomes" id="UP001187531">
    <property type="component" value="Unassembled WGS sequence"/>
</dbReference>
<dbReference type="GO" id="GO:0006888">
    <property type="term" value="P:endoplasmic reticulum to Golgi vesicle-mediated transport"/>
    <property type="evidence" value="ECO:0007669"/>
    <property type="project" value="TreeGrafter"/>
</dbReference>
<name>A0AA88H7L3_ARTSF</name>
<dbReference type="PANTHER" id="PTHR34009">
    <property type="entry name" value="PROTEIN STAR"/>
    <property type="match status" value="1"/>
</dbReference>
<dbReference type="GO" id="GO:0005789">
    <property type="term" value="C:endoplasmic reticulum membrane"/>
    <property type="evidence" value="ECO:0007669"/>
    <property type="project" value="TreeGrafter"/>
</dbReference>
<dbReference type="PANTHER" id="PTHR34009:SF2">
    <property type="entry name" value="PROTEIN STAR"/>
    <property type="match status" value="1"/>
</dbReference>
<gene>
    <name evidence="1" type="ORF">QYM36_019635</name>
</gene>
<keyword evidence="2" id="KW-1185">Reference proteome</keyword>
<dbReference type="AlphaFoldDB" id="A0AA88H7L3"/>
<dbReference type="GO" id="GO:0005886">
    <property type="term" value="C:plasma membrane"/>
    <property type="evidence" value="ECO:0007669"/>
    <property type="project" value="TreeGrafter"/>
</dbReference>
<proteinExistence type="predicted"/>
<comment type="caution">
    <text evidence="1">The sequence shown here is derived from an EMBL/GenBank/DDBJ whole genome shotgun (WGS) entry which is preliminary data.</text>
</comment>
<accession>A0AA88H7L3</accession>